<evidence type="ECO:0000313" key="8">
    <source>
        <dbReference type="EMBL" id="KAL1494853.1"/>
    </source>
</evidence>
<gene>
    <name evidence="8" type="ORF">ABEB36_010372</name>
</gene>
<dbReference type="PANTHER" id="PTHR19282:SF252">
    <property type="entry name" value="TETRASPANIN"/>
    <property type="match status" value="1"/>
</dbReference>
<dbReference type="InterPro" id="IPR018499">
    <property type="entry name" value="Tetraspanin/Peripherin"/>
</dbReference>
<dbReference type="EMBL" id="JBDJPC010000007">
    <property type="protein sequence ID" value="KAL1494853.1"/>
    <property type="molecule type" value="Genomic_DNA"/>
</dbReference>
<dbReference type="PIRSF" id="PIRSF002419">
    <property type="entry name" value="Tetraspanin"/>
    <property type="match status" value="1"/>
</dbReference>
<dbReference type="CDD" id="cd03127">
    <property type="entry name" value="tetraspanin_LEL"/>
    <property type="match status" value="1"/>
</dbReference>
<evidence type="ECO:0000256" key="5">
    <source>
        <dbReference type="ARBA" id="ARBA00023136"/>
    </source>
</evidence>
<sequence length="242" mass="26637">MGKPLQTVVALVSMKAWLLLFNFIFLISGIVILSIGIWLQKDWGINTEMNYEPSGAPSYVLMGIGSLIVVISSLACCCTPKGQPALLYVYGAFIAIICILEMGIGVSMVAYRTQLSEEFGRGLNFAMSHYKSVNNSKMSSEIDLIQKTIHCCGYHNARDWLNLPHKIPIPNSCCIKENCNTEEDAHEIYTEGCYEKIIDFVNNHVVIVAGVVVGISAFPLIGVFLACCLASVINKTKYELIV</sequence>
<dbReference type="InterPro" id="IPR000301">
    <property type="entry name" value="Tetraspanin_animals"/>
</dbReference>
<name>A0ABD1EJH5_HYPHA</name>
<comment type="subcellular location">
    <subcellularLocation>
        <location evidence="1 7">Membrane</location>
        <topology evidence="1 7">Multi-pass membrane protein</topology>
    </subcellularLocation>
</comment>
<evidence type="ECO:0000256" key="3">
    <source>
        <dbReference type="ARBA" id="ARBA00022692"/>
    </source>
</evidence>
<dbReference type="PRINTS" id="PR00259">
    <property type="entry name" value="TMFOUR"/>
</dbReference>
<keyword evidence="5 7" id="KW-0472">Membrane</keyword>
<protein>
    <recommendedName>
        <fullName evidence="7">Tetraspanin</fullName>
    </recommendedName>
</protein>
<proteinExistence type="inferred from homology"/>
<reference evidence="8 9" key="1">
    <citation type="submission" date="2024-05" db="EMBL/GenBank/DDBJ databases">
        <title>Genetic variation in Jamaican populations of the coffee berry borer (Hypothenemus hampei).</title>
        <authorList>
            <person name="Errbii M."/>
            <person name="Myrie A."/>
        </authorList>
    </citation>
    <scope>NUCLEOTIDE SEQUENCE [LARGE SCALE GENOMIC DNA]</scope>
    <source>
        <strain evidence="8">JA-Hopewell-2020-01-JO</strain>
        <tissue evidence="8">Whole body</tissue>
    </source>
</reference>
<dbReference type="InterPro" id="IPR008952">
    <property type="entry name" value="Tetraspanin_EC2_sf"/>
</dbReference>
<evidence type="ECO:0000313" key="9">
    <source>
        <dbReference type="Proteomes" id="UP001566132"/>
    </source>
</evidence>
<keyword evidence="9" id="KW-1185">Reference proteome</keyword>
<feature type="disulfide bond" evidence="6">
    <location>
        <begin position="152"/>
        <end position="174"/>
    </location>
</feature>
<keyword evidence="3 7" id="KW-0812">Transmembrane</keyword>
<comment type="similarity">
    <text evidence="2 7">Belongs to the tetraspanin (TM4SF) family.</text>
</comment>
<evidence type="ECO:0000256" key="2">
    <source>
        <dbReference type="ARBA" id="ARBA00006840"/>
    </source>
</evidence>
<feature type="disulfide bond" evidence="6">
    <location>
        <begin position="151"/>
        <end position="193"/>
    </location>
</feature>
<evidence type="ECO:0000256" key="4">
    <source>
        <dbReference type="ARBA" id="ARBA00022989"/>
    </source>
</evidence>
<accession>A0ABD1EJH5</accession>
<organism evidence="8 9">
    <name type="scientific">Hypothenemus hampei</name>
    <name type="common">Coffee berry borer</name>
    <dbReference type="NCBI Taxonomy" id="57062"/>
    <lineage>
        <taxon>Eukaryota</taxon>
        <taxon>Metazoa</taxon>
        <taxon>Ecdysozoa</taxon>
        <taxon>Arthropoda</taxon>
        <taxon>Hexapoda</taxon>
        <taxon>Insecta</taxon>
        <taxon>Pterygota</taxon>
        <taxon>Neoptera</taxon>
        <taxon>Endopterygota</taxon>
        <taxon>Coleoptera</taxon>
        <taxon>Polyphaga</taxon>
        <taxon>Cucujiformia</taxon>
        <taxon>Curculionidae</taxon>
        <taxon>Scolytinae</taxon>
        <taxon>Hypothenemus</taxon>
    </lineage>
</organism>
<evidence type="ECO:0000256" key="1">
    <source>
        <dbReference type="ARBA" id="ARBA00004141"/>
    </source>
</evidence>
<dbReference type="PANTHER" id="PTHR19282">
    <property type="entry name" value="TETRASPANIN"/>
    <property type="match status" value="1"/>
</dbReference>
<evidence type="ECO:0000256" key="7">
    <source>
        <dbReference type="RuleBase" id="RU361218"/>
    </source>
</evidence>
<feature type="transmembrane region" description="Helical" evidence="7">
    <location>
        <begin position="205"/>
        <end position="233"/>
    </location>
</feature>
<dbReference type="Gene3D" id="1.10.1450.10">
    <property type="entry name" value="Tetraspanin"/>
    <property type="match status" value="1"/>
</dbReference>
<keyword evidence="6" id="KW-1015">Disulfide bond</keyword>
<comment type="caution">
    <text evidence="8">The sequence shown here is derived from an EMBL/GenBank/DDBJ whole genome shotgun (WGS) entry which is preliminary data.</text>
</comment>
<feature type="transmembrane region" description="Helical" evidence="7">
    <location>
        <begin position="16"/>
        <end position="39"/>
    </location>
</feature>
<dbReference type="SUPFAM" id="SSF48652">
    <property type="entry name" value="Tetraspanin"/>
    <property type="match status" value="1"/>
</dbReference>
<dbReference type="AlphaFoldDB" id="A0ABD1EJH5"/>
<dbReference type="Pfam" id="PF00335">
    <property type="entry name" value="Tetraspanin"/>
    <property type="match status" value="1"/>
</dbReference>
<keyword evidence="4 7" id="KW-1133">Transmembrane helix</keyword>
<feature type="transmembrane region" description="Helical" evidence="7">
    <location>
        <begin position="59"/>
        <end position="78"/>
    </location>
</feature>
<dbReference type="GO" id="GO:0016020">
    <property type="term" value="C:membrane"/>
    <property type="evidence" value="ECO:0007669"/>
    <property type="project" value="UniProtKB-SubCell"/>
</dbReference>
<evidence type="ECO:0000256" key="6">
    <source>
        <dbReference type="PIRSR" id="PIRSR002419-1"/>
    </source>
</evidence>
<feature type="transmembrane region" description="Helical" evidence="7">
    <location>
        <begin position="85"/>
        <end position="111"/>
    </location>
</feature>
<dbReference type="Proteomes" id="UP001566132">
    <property type="component" value="Unassembled WGS sequence"/>
</dbReference>